<dbReference type="AlphaFoldDB" id="A0A177ATN4"/>
<dbReference type="Proteomes" id="UP000078046">
    <property type="component" value="Unassembled WGS sequence"/>
</dbReference>
<evidence type="ECO:0000313" key="1">
    <source>
        <dbReference type="EMBL" id="OAF64731.1"/>
    </source>
</evidence>
<keyword evidence="2" id="KW-1185">Reference proteome</keyword>
<comment type="caution">
    <text evidence="1">The sequence shown here is derived from an EMBL/GenBank/DDBJ whole genome shotgun (WGS) entry which is preliminary data.</text>
</comment>
<reference evidence="1 2" key="1">
    <citation type="submission" date="2016-04" db="EMBL/GenBank/DDBJ databases">
        <title>The genome of Intoshia linei affirms orthonectids as highly simplified spiralians.</title>
        <authorList>
            <person name="Mikhailov K.V."/>
            <person name="Slusarev G.S."/>
            <person name="Nikitin M.A."/>
            <person name="Logacheva M.D."/>
            <person name="Penin A."/>
            <person name="Aleoshin V."/>
            <person name="Panchin Y.V."/>
        </authorList>
    </citation>
    <scope>NUCLEOTIDE SEQUENCE [LARGE SCALE GENOMIC DNA]</scope>
    <source>
        <strain evidence="1">Intl2013</strain>
        <tissue evidence="1">Whole animal</tissue>
    </source>
</reference>
<accession>A0A177ATN4</accession>
<sequence length="196" mass="22322">MWRGGNNRINTISHSYGQAIAELKTQSEKNEVIILKFLIDTNSTVKIFNITQKNKIFPLTPVVPCPIKLTNHDGSLITTYGKFNIKLKGITLSFLITNGCNLIEKESSCQLGLIKFCYNVSEKPEKINNILIKTPPTFHPIINKFIKIFSDKPGLCNHRSHSINLKPNSENFTAPFYLHYWQILINEKDRAKTAFA</sequence>
<name>A0A177ATN4_9BILA</name>
<evidence type="ECO:0000313" key="2">
    <source>
        <dbReference type="Proteomes" id="UP000078046"/>
    </source>
</evidence>
<organism evidence="1 2">
    <name type="scientific">Intoshia linei</name>
    <dbReference type="NCBI Taxonomy" id="1819745"/>
    <lineage>
        <taxon>Eukaryota</taxon>
        <taxon>Metazoa</taxon>
        <taxon>Spiralia</taxon>
        <taxon>Lophotrochozoa</taxon>
        <taxon>Mesozoa</taxon>
        <taxon>Orthonectida</taxon>
        <taxon>Rhopaluridae</taxon>
        <taxon>Intoshia</taxon>
    </lineage>
</organism>
<dbReference type="EMBL" id="LWCA01001650">
    <property type="protein sequence ID" value="OAF64731.1"/>
    <property type="molecule type" value="Genomic_DNA"/>
</dbReference>
<gene>
    <name evidence="1" type="ORF">A3Q56_07546</name>
</gene>
<protein>
    <submittedName>
        <fullName evidence="1">Uncharacterized protein</fullName>
    </submittedName>
</protein>
<proteinExistence type="predicted"/>